<dbReference type="SUPFAM" id="SSF54373">
    <property type="entry name" value="FAD-linked reductases, C-terminal domain"/>
    <property type="match status" value="1"/>
</dbReference>
<reference evidence="19" key="1">
    <citation type="submission" date="2022-08" db="EMBL/GenBank/DDBJ databases">
        <authorList>
            <person name="Gutierrez-Valencia J."/>
        </authorList>
    </citation>
    <scope>NUCLEOTIDE SEQUENCE</scope>
</reference>
<evidence type="ECO:0000256" key="6">
    <source>
        <dbReference type="ARBA" id="ARBA00012867"/>
    </source>
</evidence>
<organism evidence="19 20">
    <name type="scientific">Linum tenue</name>
    <dbReference type="NCBI Taxonomy" id="586396"/>
    <lineage>
        <taxon>Eukaryota</taxon>
        <taxon>Viridiplantae</taxon>
        <taxon>Streptophyta</taxon>
        <taxon>Embryophyta</taxon>
        <taxon>Tracheophyta</taxon>
        <taxon>Spermatophyta</taxon>
        <taxon>Magnoliopsida</taxon>
        <taxon>eudicotyledons</taxon>
        <taxon>Gunneridae</taxon>
        <taxon>Pentapetalae</taxon>
        <taxon>rosids</taxon>
        <taxon>fabids</taxon>
        <taxon>Malpighiales</taxon>
        <taxon>Linaceae</taxon>
        <taxon>Linum</taxon>
    </lineage>
</organism>
<dbReference type="Gene3D" id="1.10.3110.10">
    <property type="entry name" value="protoporphyrinogen ix oxidase, domain 3"/>
    <property type="match status" value="1"/>
</dbReference>
<keyword evidence="11" id="KW-0809">Transit peptide</keyword>
<dbReference type="InterPro" id="IPR036188">
    <property type="entry name" value="FAD/NAD-bd_sf"/>
</dbReference>
<evidence type="ECO:0000313" key="20">
    <source>
        <dbReference type="Proteomes" id="UP001154282"/>
    </source>
</evidence>
<dbReference type="InterPro" id="IPR002937">
    <property type="entry name" value="Amino_oxidase"/>
</dbReference>
<evidence type="ECO:0000256" key="14">
    <source>
        <dbReference type="ARBA" id="ARBA00023244"/>
    </source>
</evidence>
<dbReference type="NCBIfam" id="TIGR00562">
    <property type="entry name" value="proto_IX_ox"/>
    <property type="match status" value="1"/>
</dbReference>
<keyword evidence="12 16" id="KW-0560">Oxidoreductase</keyword>
<comment type="pathway">
    <text evidence="3 16">Porphyrin-containing compound metabolism; protoporphyrin-IX biosynthesis; protoporphyrin-IX from protoporphyrinogen-IX: step 1/1.</text>
</comment>
<evidence type="ECO:0000256" key="17">
    <source>
        <dbReference type="SAM" id="MobiDB-lite"/>
    </source>
</evidence>
<comment type="function">
    <text evidence="1 16">Catalyzes the 6-electron oxidation of protoporphyrinogen-IX to form protoporphyrin-IX.</text>
</comment>
<evidence type="ECO:0000256" key="11">
    <source>
        <dbReference type="ARBA" id="ARBA00022946"/>
    </source>
</evidence>
<gene>
    <name evidence="19" type="ORF">LITE_LOCUS38436</name>
</gene>
<accession>A0AAV0PIM6</accession>
<feature type="domain" description="Amine oxidase" evidence="18">
    <location>
        <begin position="74"/>
        <end position="544"/>
    </location>
</feature>
<dbReference type="Proteomes" id="UP001154282">
    <property type="component" value="Unassembled WGS sequence"/>
</dbReference>
<evidence type="ECO:0000256" key="3">
    <source>
        <dbReference type="ARBA" id="ARBA00005073"/>
    </source>
</evidence>
<dbReference type="SUPFAM" id="SSF51905">
    <property type="entry name" value="FAD/NAD(P)-binding domain"/>
    <property type="match status" value="1"/>
</dbReference>
<dbReference type="EC" id="1.3.3.4" evidence="6 16"/>
<keyword evidence="20" id="KW-1185">Reference proteome</keyword>
<keyword evidence="8 16" id="KW-0285">Flavoprotein</keyword>
<evidence type="ECO:0000256" key="5">
    <source>
        <dbReference type="ARBA" id="ARBA00010551"/>
    </source>
</evidence>
<evidence type="ECO:0000256" key="7">
    <source>
        <dbReference type="ARBA" id="ARBA00022528"/>
    </source>
</evidence>
<comment type="caution">
    <text evidence="19">The sequence shown here is derived from an EMBL/GenBank/DDBJ whole genome shotgun (WGS) entry which is preliminary data.</text>
</comment>
<name>A0AAV0PIM6_9ROSI</name>
<evidence type="ECO:0000256" key="16">
    <source>
        <dbReference type="RuleBase" id="RU367069"/>
    </source>
</evidence>
<dbReference type="Gene3D" id="3.90.660.20">
    <property type="entry name" value="Protoporphyrinogen oxidase, mitochondrial, domain 2"/>
    <property type="match status" value="1"/>
</dbReference>
<dbReference type="InterPro" id="IPR004572">
    <property type="entry name" value="Protoporphyrinogen_oxidase"/>
</dbReference>
<comment type="pathway">
    <text evidence="4">Porphyrin-containing compound metabolism; chlorophyll biosynthesis.</text>
</comment>
<keyword evidence="10 16" id="KW-0274">FAD</keyword>
<evidence type="ECO:0000256" key="15">
    <source>
        <dbReference type="ARBA" id="ARBA00047554"/>
    </source>
</evidence>
<comment type="cofactor">
    <cofactor evidence="16">
        <name>FAD</name>
        <dbReference type="ChEBI" id="CHEBI:57692"/>
    </cofactor>
    <text evidence="16">Binds 1 FAD per subunit.</text>
</comment>
<dbReference type="FunFam" id="1.10.3110.10:FF:000002">
    <property type="entry name" value="Protoporphyrinogen oxidase"/>
    <property type="match status" value="1"/>
</dbReference>
<sequence>MANLCGISISRPTHSLLPPPLSTSGPNSSRRPFKLRCSITEQPSTIPPLNLDGESQSKASRSTTADCVIVGGGISGLCIAQALAAKHQDVGPNVIVTEASGRVGGNIITVERDGYLWEEGPNSFQPSDSMLNLVVDSGLKDDLVLGDPNAPRFVLWDGKLRPVPSKPADFPVFDLMSIGGKLRAGFGALGLRPPPPVCPPGTFVFGREESVEEFVRRNLGDEVFERLIEPFCSGVYAGDPSKLSMKAAFGKVWNLEQTGGSIVGGAFKAIQERNKNPKPPQESRMPKPKGQTVGSFRKGLAMLPEALAKGLGNKVKLSWKLSSISKLETGGYSLTYETPDGLVAVQSKCVVLTVPSHIASSLLQPLTAVAAEELSKFYYPPVAAVAISYPKAAIRQECLIEGELKGFGQLHPRSQGVETLGTIYSSSLFPNRVPPGRVLLSNYIGGATNPGILSKTESQLVEAVDRDLRKMLIKPDAKDPFKVGVKVWPQAIPQFLVGHFDILDKAKTALKDTGLKGLFLGGNYASGVALGRCVEAANEAAAEVTDFLSQYAYK</sequence>
<evidence type="ECO:0000256" key="13">
    <source>
        <dbReference type="ARBA" id="ARBA00023133"/>
    </source>
</evidence>
<keyword evidence="13 16" id="KW-0350">Heme biosynthesis</keyword>
<evidence type="ECO:0000256" key="8">
    <source>
        <dbReference type="ARBA" id="ARBA00022630"/>
    </source>
</evidence>
<dbReference type="PANTHER" id="PTHR42923:SF3">
    <property type="entry name" value="PROTOPORPHYRINOGEN OXIDASE"/>
    <property type="match status" value="1"/>
</dbReference>
<keyword evidence="9" id="KW-0934">Plastid</keyword>
<protein>
    <recommendedName>
        <fullName evidence="6 16">Protoporphyrinogen oxidase</fullName>
        <ecNumber evidence="6 16">1.3.3.4</ecNumber>
    </recommendedName>
</protein>
<comment type="subcellular location">
    <subcellularLocation>
        <location evidence="2 16">Plastid</location>
        <location evidence="2 16">Chloroplast</location>
    </subcellularLocation>
</comment>
<comment type="catalytic activity">
    <reaction evidence="15 16">
        <text>protoporphyrinogen IX + 3 O2 = protoporphyrin IX + 3 H2O2</text>
        <dbReference type="Rhea" id="RHEA:25576"/>
        <dbReference type="ChEBI" id="CHEBI:15379"/>
        <dbReference type="ChEBI" id="CHEBI:16240"/>
        <dbReference type="ChEBI" id="CHEBI:57306"/>
        <dbReference type="ChEBI" id="CHEBI:57307"/>
        <dbReference type="EC" id="1.3.3.4"/>
    </reaction>
</comment>
<evidence type="ECO:0000313" key="19">
    <source>
        <dbReference type="EMBL" id="CAI0470106.1"/>
    </source>
</evidence>
<keyword evidence="7" id="KW-0150">Chloroplast</keyword>
<dbReference type="GO" id="GO:0006782">
    <property type="term" value="P:protoporphyrinogen IX biosynthetic process"/>
    <property type="evidence" value="ECO:0007669"/>
    <property type="project" value="UniProtKB-UniRule"/>
</dbReference>
<dbReference type="PANTHER" id="PTHR42923">
    <property type="entry name" value="PROTOPORPHYRINOGEN OXIDASE"/>
    <property type="match status" value="1"/>
</dbReference>
<evidence type="ECO:0000259" key="18">
    <source>
        <dbReference type="Pfam" id="PF01593"/>
    </source>
</evidence>
<keyword evidence="14 16" id="KW-0627">Porphyrin biosynthesis</keyword>
<evidence type="ECO:0000256" key="2">
    <source>
        <dbReference type="ARBA" id="ARBA00004229"/>
    </source>
</evidence>
<dbReference type="InterPro" id="IPR050464">
    <property type="entry name" value="Zeta_carotene_desat/Oxidored"/>
</dbReference>
<evidence type="ECO:0000256" key="10">
    <source>
        <dbReference type="ARBA" id="ARBA00022827"/>
    </source>
</evidence>
<evidence type="ECO:0000256" key="4">
    <source>
        <dbReference type="ARBA" id="ARBA00005173"/>
    </source>
</evidence>
<evidence type="ECO:0000256" key="12">
    <source>
        <dbReference type="ARBA" id="ARBA00023002"/>
    </source>
</evidence>
<dbReference type="Pfam" id="PF01593">
    <property type="entry name" value="Amino_oxidase"/>
    <property type="match status" value="1"/>
</dbReference>
<dbReference type="Gene3D" id="3.50.50.60">
    <property type="entry name" value="FAD/NAD(P)-binding domain"/>
    <property type="match status" value="1"/>
</dbReference>
<feature type="region of interest" description="Disordered" evidence="17">
    <location>
        <begin position="272"/>
        <end position="291"/>
    </location>
</feature>
<dbReference type="GO" id="GO:0009534">
    <property type="term" value="C:chloroplast thylakoid"/>
    <property type="evidence" value="ECO:0007669"/>
    <property type="project" value="TreeGrafter"/>
</dbReference>
<dbReference type="GO" id="GO:0004729">
    <property type="term" value="F:oxygen-dependent protoporphyrinogen oxidase activity"/>
    <property type="evidence" value="ECO:0007669"/>
    <property type="project" value="UniProtKB-UniRule"/>
</dbReference>
<proteinExistence type="inferred from homology"/>
<evidence type="ECO:0000256" key="1">
    <source>
        <dbReference type="ARBA" id="ARBA00002600"/>
    </source>
</evidence>
<evidence type="ECO:0000256" key="9">
    <source>
        <dbReference type="ARBA" id="ARBA00022640"/>
    </source>
</evidence>
<dbReference type="AlphaFoldDB" id="A0AAV0PIM6"/>
<comment type="similarity">
    <text evidence="5 16">Belongs to the protoporphyrinogen/coproporphyrinogen oxidase family. Protoporphyrinogen oxidase subfamily.</text>
</comment>
<dbReference type="EMBL" id="CAMGYJ010000009">
    <property type="protein sequence ID" value="CAI0470106.1"/>
    <property type="molecule type" value="Genomic_DNA"/>
</dbReference>